<dbReference type="CDD" id="cd00221">
    <property type="entry name" value="Vsr"/>
    <property type="match status" value="1"/>
</dbReference>
<dbReference type="Pfam" id="PF03852">
    <property type="entry name" value="Vsr"/>
    <property type="match status" value="1"/>
</dbReference>
<evidence type="ECO:0000313" key="8">
    <source>
        <dbReference type="EMBL" id="MFC5480457.1"/>
    </source>
</evidence>
<dbReference type="Gene3D" id="3.40.960.10">
    <property type="entry name" value="VSR Endonuclease"/>
    <property type="match status" value="1"/>
</dbReference>
<dbReference type="EMBL" id="JBHSMR010000013">
    <property type="protein sequence ID" value="MFC5480457.1"/>
    <property type="molecule type" value="Genomic_DNA"/>
</dbReference>
<dbReference type="InterPro" id="IPR004603">
    <property type="entry name" value="DNA_mismatch_endonuc_vsr"/>
</dbReference>
<protein>
    <recommendedName>
        <fullName evidence="6">Very short patch repair endonuclease</fullName>
        <ecNumber evidence="6">3.1.-.-</ecNumber>
    </recommendedName>
</protein>
<organism evidence="8 9">
    <name type="scientific">Massilia suwonensis</name>
    <dbReference type="NCBI Taxonomy" id="648895"/>
    <lineage>
        <taxon>Bacteria</taxon>
        <taxon>Pseudomonadati</taxon>
        <taxon>Pseudomonadota</taxon>
        <taxon>Betaproteobacteria</taxon>
        <taxon>Burkholderiales</taxon>
        <taxon>Oxalobacteraceae</taxon>
        <taxon>Telluria group</taxon>
        <taxon>Massilia</taxon>
    </lineage>
</organism>
<dbReference type="EC" id="3.1.-.-" evidence="6"/>
<accession>A0ABW0MTU3</accession>
<evidence type="ECO:0000256" key="2">
    <source>
        <dbReference type="ARBA" id="ARBA00022759"/>
    </source>
</evidence>
<dbReference type="RefSeq" id="WP_379759811.1">
    <property type="nucleotide sequence ID" value="NZ_JBHSMR010000013.1"/>
</dbReference>
<comment type="similarity">
    <text evidence="6">Belongs to the vsr family.</text>
</comment>
<dbReference type="GO" id="GO:0004519">
    <property type="term" value="F:endonuclease activity"/>
    <property type="evidence" value="ECO:0007669"/>
    <property type="project" value="UniProtKB-KW"/>
</dbReference>
<evidence type="ECO:0000256" key="4">
    <source>
        <dbReference type="ARBA" id="ARBA00022801"/>
    </source>
</evidence>
<keyword evidence="3 6" id="KW-0227">DNA damage</keyword>
<sequence>MGDTVTSAQRSENMKRIRSANTRPELTIRRMIYRLGYRYRIHVKKLPGTPDIVFSSKRKIIFVHGCFWHFHQNCRAGRIPNSKVTYWHPKLMRTRARDEAHLEKLASLGWKVLVIWECELKDTSEVELKIQKFLE</sequence>
<keyword evidence="4 6" id="KW-0378">Hydrolase</keyword>
<proteinExistence type="inferred from homology"/>
<evidence type="ECO:0000256" key="1">
    <source>
        <dbReference type="ARBA" id="ARBA00022722"/>
    </source>
</evidence>
<keyword evidence="5 6" id="KW-0234">DNA repair</keyword>
<name>A0ABW0MTU3_9BURK</name>
<dbReference type="SUPFAM" id="SSF52980">
    <property type="entry name" value="Restriction endonuclease-like"/>
    <property type="match status" value="1"/>
</dbReference>
<dbReference type="Proteomes" id="UP001596101">
    <property type="component" value="Unassembled WGS sequence"/>
</dbReference>
<dbReference type="PIRSF" id="PIRSF018267">
    <property type="entry name" value="VSR_endonuc"/>
    <property type="match status" value="1"/>
</dbReference>
<reference evidence="9" key="1">
    <citation type="journal article" date="2019" name="Int. J. Syst. Evol. Microbiol.">
        <title>The Global Catalogue of Microorganisms (GCM) 10K type strain sequencing project: providing services to taxonomists for standard genome sequencing and annotation.</title>
        <authorList>
            <consortium name="The Broad Institute Genomics Platform"/>
            <consortium name="The Broad Institute Genome Sequencing Center for Infectious Disease"/>
            <person name="Wu L."/>
            <person name="Ma J."/>
        </authorList>
    </citation>
    <scope>NUCLEOTIDE SEQUENCE [LARGE SCALE GENOMIC DNA]</scope>
    <source>
        <strain evidence="9">CCUG 43111</strain>
    </source>
</reference>
<comment type="caution">
    <text evidence="8">The sequence shown here is derived from an EMBL/GenBank/DDBJ whole genome shotgun (WGS) entry which is preliminary data.</text>
</comment>
<evidence type="ECO:0000256" key="3">
    <source>
        <dbReference type="ARBA" id="ARBA00022763"/>
    </source>
</evidence>
<feature type="compositionally biased region" description="Polar residues" evidence="7">
    <location>
        <begin position="1"/>
        <end position="11"/>
    </location>
</feature>
<evidence type="ECO:0000256" key="6">
    <source>
        <dbReference type="PIRNR" id="PIRNR018267"/>
    </source>
</evidence>
<dbReference type="NCBIfam" id="TIGR00632">
    <property type="entry name" value="vsr"/>
    <property type="match status" value="1"/>
</dbReference>
<keyword evidence="2 6" id="KW-0255">Endonuclease</keyword>
<evidence type="ECO:0000313" key="9">
    <source>
        <dbReference type="Proteomes" id="UP001596101"/>
    </source>
</evidence>
<keyword evidence="9" id="KW-1185">Reference proteome</keyword>
<dbReference type="InterPro" id="IPR011335">
    <property type="entry name" value="Restrct_endonuc-II-like"/>
</dbReference>
<evidence type="ECO:0000256" key="5">
    <source>
        <dbReference type="ARBA" id="ARBA00023204"/>
    </source>
</evidence>
<evidence type="ECO:0000256" key="7">
    <source>
        <dbReference type="SAM" id="MobiDB-lite"/>
    </source>
</evidence>
<comment type="function">
    <text evidence="6">May nick specific sequences that contain T:G mispairs resulting from m5C-deamination.</text>
</comment>
<keyword evidence="1 6" id="KW-0540">Nuclease</keyword>
<feature type="region of interest" description="Disordered" evidence="7">
    <location>
        <begin position="1"/>
        <end position="20"/>
    </location>
</feature>
<gene>
    <name evidence="8" type="ORF">ACFPQ5_19830</name>
</gene>